<dbReference type="SUPFAM" id="SSF89447">
    <property type="entry name" value="AbrB/MazE/MraZ-like"/>
    <property type="match status" value="1"/>
</dbReference>
<dbReference type="Gene3D" id="2.10.260.10">
    <property type="match status" value="1"/>
</dbReference>
<organism evidence="2 3">
    <name type="scientific">Anaerospora hongkongensis</name>
    <dbReference type="NCBI Taxonomy" id="244830"/>
    <lineage>
        <taxon>Bacteria</taxon>
        <taxon>Bacillati</taxon>
        <taxon>Bacillota</taxon>
        <taxon>Negativicutes</taxon>
        <taxon>Selenomonadales</taxon>
        <taxon>Sporomusaceae</taxon>
        <taxon>Anaerospora</taxon>
    </lineage>
</organism>
<evidence type="ECO:0000313" key="2">
    <source>
        <dbReference type="EMBL" id="TCL37439.1"/>
    </source>
</evidence>
<accession>A0A4R1PXT0</accession>
<evidence type="ECO:0000313" key="3">
    <source>
        <dbReference type="Proteomes" id="UP000295063"/>
    </source>
</evidence>
<dbReference type="Proteomes" id="UP000295063">
    <property type="component" value="Unassembled WGS sequence"/>
</dbReference>
<dbReference type="EMBL" id="SLUI01000006">
    <property type="protein sequence ID" value="TCL37439.1"/>
    <property type="molecule type" value="Genomic_DNA"/>
</dbReference>
<proteinExistence type="predicted"/>
<name>A0A4R1PXT0_9FIRM</name>
<keyword evidence="3" id="KW-1185">Reference proteome</keyword>
<reference evidence="2 3" key="1">
    <citation type="submission" date="2019-03" db="EMBL/GenBank/DDBJ databases">
        <title>Genomic Encyclopedia of Type Strains, Phase IV (KMG-IV): sequencing the most valuable type-strain genomes for metagenomic binning, comparative biology and taxonomic classification.</title>
        <authorList>
            <person name="Goeker M."/>
        </authorList>
    </citation>
    <scope>NUCLEOTIDE SEQUENCE [LARGE SCALE GENOMIC DNA]</scope>
    <source>
        <strain evidence="2 3">DSM 15969</strain>
    </source>
</reference>
<sequence>MEVRKVFKAGNSCVVSLPMEMLKSLGLRDGSHVSVEINRERNELILKPVVTKKSNMSLEFVRMVDKLFLDYEYVIRRLAK</sequence>
<dbReference type="Pfam" id="PF04014">
    <property type="entry name" value="MazE_antitoxin"/>
    <property type="match status" value="1"/>
</dbReference>
<dbReference type="SMART" id="SM00966">
    <property type="entry name" value="SpoVT_AbrB"/>
    <property type="match status" value="1"/>
</dbReference>
<gene>
    <name evidence="2" type="ORF">EV210_106308</name>
</gene>
<comment type="caution">
    <text evidence="2">The sequence shown here is derived from an EMBL/GenBank/DDBJ whole genome shotgun (WGS) entry which is preliminary data.</text>
</comment>
<dbReference type="InterPro" id="IPR037914">
    <property type="entry name" value="SpoVT-AbrB_sf"/>
</dbReference>
<feature type="domain" description="SpoVT-AbrB" evidence="1">
    <location>
        <begin position="7"/>
        <end position="54"/>
    </location>
</feature>
<protein>
    <submittedName>
        <fullName evidence="2">Putative addiction module antidote</fullName>
    </submittedName>
</protein>
<dbReference type="AlphaFoldDB" id="A0A4R1PXT0"/>
<evidence type="ECO:0000259" key="1">
    <source>
        <dbReference type="SMART" id="SM00966"/>
    </source>
</evidence>
<dbReference type="InterPro" id="IPR007159">
    <property type="entry name" value="SpoVT-AbrB_dom"/>
</dbReference>
<dbReference type="RefSeq" id="WP_132080030.1">
    <property type="nucleotide sequence ID" value="NZ_DAIMLW010000180.1"/>
</dbReference>
<dbReference type="GO" id="GO:0003677">
    <property type="term" value="F:DNA binding"/>
    <property type="evidence" value="ECO:0007669"/>
    <property type="project" value="InterPro"/>
</dbReference>
<dbReference type="OrthoDB" id="582905at2"/>